<dbReference type="STRING" id="90262.A0A1X2IFY6"/>
<dbReference type="Proteomes" id="UP000193560">
    <property type="component" value="Unassembled WGS sequence"/>
</dbReference>
<dbReference type="EMBL" id="MCGE01000013">
    <property type="protein sequence ID" value="ORZ15102.1"/>
    <property type="molecule type" value="Genomic_DNA"/>
</dbReference>
<accession>A0A1X2IFY6</accession>
<keyword evidence="3" id="KW-1185">Reference proteome</keyword>
<evidence type="ECO:0008006" key="4">
    <source>
        <dbReference type="Google" id="ProtNLM"/>
    </source>
</evidence>
<organism evidence="2 3">
    <name type="scientific">Absidia repens</name>
    <dbReference type="NCBI Taxonomy" id="90262"/>
    <lineage>
        <taxon>Eukaryota</taxon>
        <taxon>Fungi</taxon>
        <taxon>Fungi incertae sedis</taxon>
        <taxon>Mucoromycota</taxon>
        <taxon>Mucoromycotina</taxon>
        <taxon>Mucoromycetes</taxon>
        <taxon>Mucorales</taxon>
        <taxon>Cunninghamellaceae</taxon>
        <taxon>Absidia</taxon>
    </lineage>
</organism>
<feature type="compositionally biased region" description="Acidic residues" evidence="1">
    <location>
        <begin position="499"/>
        <end position="519"/>
    </location>
</feature>
<evidence type="ECO:0000313" key="3">
    <source>
        <dbReference type="Proteomes" id="UP000193560"/>
    </source>
</evidence>
<dbReference type="OrthoDB" id="2261218at2759"/>
<feature type="region of interest" description="Disordered" evidence="1">
    <location>
        <begin position="499"/>
        <end position="553"/>
    </location>
</feature>
<feature type="compositionally biased region" description="Acidic residues" evidence="1">
    <location>
        <begin position="102"/>
        <end position="118"/>
    </location>
</feature>
<reference evidence="2 3" key="1">
    <citation type="submission" date="2016-07" db="EMBL/GenBank/DDBJ databases">
        <title>Pervasive Adenine N6-methylation of Active Genes in Fungi.</title>
        <authorList>
            <consortium name="DOE Joint Genome Institute"/>
            <person name="Mondo S.J."/>
            <person name="Dannebaum R.O."/>
            <person name="Kuo R.C."/>
            <person name="Labutti K."/>
            <person name="Haridas S."/>
            <person name="Kuo A."/>
            <person name="Salamov A."/>
            <person name="Ahrendt S.R."/>
            <person name="Lipzen A."/>
            <person name="Sullivan W."/>
            <person name="Andreopoulos W.B."/>
            <person name="Clum A."/>
            <person name="Lindquist E."/>
            <person name="Daum C."/>
            <person name="Ramamoorthy G.K."/>
            <person name="Gryganskyi A."/>
            <person name="Culley D."/>
            <person name="Magnuson J.K."/>
            <person name="James T.Y."/>
            <person name="O'Malley M.A."/>
            <person name="Stajich J.E."/>
            <person name="Spatafora J.W."/>
            <person name="Visel A."/>
            <person name="Grigoriev I.V."/>
        </authorList>
    </citation>
    <scope>NUCLEOTIDE SEQUENCE [LARGE SCALE GENOMIC DNA]</scope>
    <source>
        <strain evidence="2 3">NRRL 1336</strain>
    </source>
</reference>
<dbReference type="AlphaFoldDB" id="A0A1X2IFY6"/>
<evidence type="ECO:0000313" key="2">
    <source>
        <dbReference type="EMBL" id="ORZ15102.1"/>
    </source>
</evidence>
<feature type="region of interest" description="Disordered" evidence="1">
    <location>
        <begin position="92"/>
        <end position="130"/>
    </location>
</feature>
<protein>
    <recommendedName>
        <fullName evidence="4">PH domain-containing protein</fullName>
    </recommendedName>
</protein>
<sequence length="586" mass="67820">MTDYPVVRNPLLPSPPPPPSHRFRMLQQLSHPTPSIKSSLSTLSLKNIVNKSFQRISQAGHHRTTKRIAPAMIKTHDLHKFNKPDDTTDDFYYAKKGPVIDNDNDDDDDDDEAEDERDLENNLTPSHHRHIHKSMSTFSFMSFKKKPPTKSISTNMIKKMEPVVHYNGAHHTLEQLPDEKWQWIKHPSLAESQQGLQNPLANCATSIVFRKPHRPFSPLTSPTEPKEMKPKATFYLRARLFRCGVQIHEETCMSAYTASEKCGKNSVQANLDETFLFDVDESCNATLSIYSQQRAGVQLFYPRAQQQNQDIRVGQHQFQIHLSPTQKHVQRQVITDHSNGQSYQVLVVFGVYVSHRSQTMINNSKLMEDYLTMQVRGTFTPRLERFWVVVRGVQLELYDFDFRETRPPLHIIPLHTLIEAYHGNAEEQDEQPIGAGGLTLQFSEHTLDPAYRRSILDHPEFECRMYVLAENMERSKQWEQVLNYMVSIFDECREETELDSIGDSIGEDDEDDDDDDDDYGLYGDDIYADLASGGTSQKNEKNSEDEEDEEEVKYYSQYDFLKSPSFPQYKKQQQQQCSIVPTKFLW</sequence>
<gene>
    <name evidence="2" type="ORF">BCR42DRAFT_492048</name>
</gene>
<name>A0A1X2IFY6_9FUNG</name>
<evidence type="ECO:0000256" key="1">
    <source>
        <dbReference type="SAM" id="MobiDB-lite"/>
    </source>
</evidence>
<proteinExistence type="predicted"/>
<comment type="caution">
    <text evidence="2">The sequence shown here is derived from an EMBL/GenBank/DDBJ whole genome shotgun (WGS) entry which is preliminary data.</text>
</comment>